<sequence>MSHNPTLIFLPMLVVVALTFVAFVRMAVARTGIIKSMDPDYYRAHIGPPEPESARAAVRHYDNLFELPTLFYAACLTAFVVAVVGRWTLIFAWGYVAARVVQSLIHMTYNNPAHRGGAFVLGMLFTLALWINLAVSIFARL</sequence>
<dbReference type="PATRIC" id="fig|158500.4.peg.2799"/>
<feature type="transmembrane region" description="Helical" evidence="5">
    <location>
        <begin position="69"/>
        <end position="96"/>
    </location>
</feature>
<dbReference type="eggNOG" id="COG5331">
    <property type="taxonomic scope" value="Bacteria"/>
</dbReference>
<evidence type="ECO:0000256" key="1">
    <source>
        <dbReference type="ARBA" id="ARBA00004370"/>
    </source>
</evidence>
<evidence type="ECO:0000256" key="4">
    <source>
        <dbReference type="ARBA" id="ARBA00023136"/>
    </source>
</evidence>
<dbReference type="KEGG" id="nre:BES08_10465"/>
<dbReference type="Proteomes" id="UP000094626">
    <property type="component" value="Chromosome"/>
</dbReference>
<evidence type="ECO:0000313" key="7">
    <source>
        <dbReference type="EMBL" id="EZP81519.1"/>
    </source>
</evidence>
<reference evidence="9" key="3">
    <citation type="journal article" date="2017" name="J. Biotechnol.">
        <title>Complete genome sequence of Novosphingobium resinovorum SA1, a versatile xenobiotic-degrading bacterium capable of utilizing sulfanilic acid.</title>
        <authorList>
            <person name="Hegedus B."/>
            <person name="Kos P.B."/>
            <person name="Balint B."/>
            <person name="Maroti G."/>
            <person name="Gan H.M."/>
            <person name="Perei K."/>
            <person name="Rakhely G."/>
        </authorList>
    </citation>
    <scope>NUCLEOTIDE SEQUENCE [LARGE SCALE GENOMIC DNA]</scope>
    <source>
        <strain evidence="9">SA1</strain>
    </source>
</reference>
<evidence type="ECO:0000256" key="5">
    <source>
        <dbReference type="SAM" id="Phobius"/>
    </source>
</evidence>
<comment type="subcellular location">
    <subcellularLocation>
        <location evidence="1">Membrane</location>
    </subcellularLocation>
</comment>
<proteinExistence type="predicted"/>
<dbReference type="AlphaFoldDB" id="A0A031JX56"/>
<dbReference type="InterPro" id="IPR001129">
    <property type="entry name" value="Membr-assoc_MAPEG"/>
</dbReference>
<feature type="transmembrane region" description="Helical" evidence="5">
    <location>
        <begin position="116"/>
        <end position="139"/>
    </location>
</feature>
<keyword evidence="9" id="KW-1185">Reference proteome</keyword>
<evidence type="ECO:0000256" key="3">
    <source>
        <dbReference type="ARBA" id="ARBA00022989"/>
    </source>
</evidence>
<dbReference type="GO" id="GO:0016020">
    <property type="term" value="C:membrane"/>
    <property type="evidence" value="ECO:0007669"/>
    <property type="project" value="UniProtKB-SubCell"/>
</dbReference>
<feature type="transmembrane region" description="Helical" evidence="5">
    <location>
        <begin position="6"/>
        <end position="28"/>
    </location>
</feature>
<dbReference type="EMBL" id="JFYZ01000012">
    <property type="protein sequence ID" value="EZP81519.1"/>
    <property type="molecule type" value="Genomic_DNA"/>
</dbReference>
<protein>
    <submittedName>
        <fullName evidence="7">MAPEG family protein</fullName>
    </submittedName>
</protein>
<keyword evidence="2 5" id="KW-0812">Transmembrane</keyword>
<evidence type="ECO:0000313" key="8">
    <source>
        <dbReference type="Proteomes" id="UP000024329"/>
    </source>
</evidence>
<reference evidence="7 8" key="1">
    <citation type="submission" date="2014-03" db="EMBL/GenBank/DDBJ databases">
        <title>Whole genome sequence of Novosphingobium resinovorum KF1.</title>
        <authorList>
            <person name="Gan H.M."/>
            <person name="Gan H.Y."/>
            <person name="Chew T.H."/>
            <person name="Savka M.A."/>
        </authorList>
    </citation>
    <scope>NUCLEOTIDE SEQUENCE [LARGE SCALE GENOMIC DNA]</scope>
    <source>
        <strain evidence="7 8">KF1</strain>
    </source>
</reference>
<dbReference type="STRING" id="158500.BES08_10465"/>
<accession>A0A031JX56</accession>
<evidence type="ECO:0000313" key="9">
    <source>
        <dbReference type="Proteomes" id="UP000094626"/>
    </source>
</evidence>
<dbReference type="Proteomes" id="UP000024329">
    <property type="component" value="Unassembled WGS sequence"/>
</dbReference>
<dbReference type="EMBL" id="CP017075">
    <property type="protein sequence ID" value="AOR77126.1"/>
    <property type="molecule type" value="Genomic_DNA"/>
</dbReference>
<evidence type="ECO:0000313" key="6">
    <source>
        <dbReference type="EMBL" id="AOR77126.1"/>
    </source>
</evidence>
<dbReference type="SUPFAM" id="SSF161084">
    <property type="entry name" value="MAPEG domain-like"/>
    <property type="match status" value="1"/>
</dbReference>
<keyword evidence="3 5" id="KW-1133">Transmembrane helix</keyword>
<gene>
    <name evidence="6" type="ORF">BES08_10465</name>
    <name evidence="7" type="ORF">BV97_02737</name>
</gene>
<dbReference type="Gene3D" id="1.20.120.550">
    <property type="entry name" value="Membrane associated eicosanoid/glutathione metabolism-like domain"/>
    <property type="match status" value="1"/>
</dbReference>
<name>A0A031JX56_9SPHN</name>
<dbReference type="OrthoDB" id="5516290at2"/>
<dbReference type="RefSeq" id="WP_008833131.1">
    <property type="nucleotide sequence ID" value="NZ_CP017075.1"/>
</dbReference>
<dbReference type="Pfam" id="PF01124">
    <property type="entry name" value="MAPEG"/>
    <property type="match status" value="1"/>
</dbReference>
<keyword evidence="4 5" id="KW-0472">Membrane</keyword>
<dbReference type="InterPro" id="IPR023352">
    <property type="entry name" value="MAPEG-like_dom_sf"/>
</dbReference>
<evidence type="ECO:0000256" key="2">
    <source>
        <dbReference type="ARBA" id="ARBA00022692"/>
    </source>
</evidence>
<reference evidence="6" key="2">
    <citation type="submission" date="2016-08" db="EMBL/GenBank/DDBJ databases">
        <authorList>
            <person name="Seilhamer J.J."/>
        </authorList>
    </citation>
    <scope>NUCLEOTIDE SEQUENCE [LARGE SCALE GENOMIC DNA]</scope>
    <source>
        <strain evidence="6">SA1</strain>
    </source>
</reference>
<organism evidence="7 8">
    <name type="scientific">Novosphingobium resinovorum</name>
    <dbReference type="NCBI Taxonomy" id="158500"/>
    <lineage>
        <taxon>Bacteria</taxon>
        <taxon>Pseudomonadati</taxon>
        <taxon>Pseudomonadota</taxon>
        <taxon>Alphaproteobacteria</taxon>
        <taxon>Sphingomonadales</taxon>
        <taxon>Sphingomonadaceae</taxon>
        <taxon>Novosphingobium</taxon>
    </lineage>
</organism>